<dbReference type="EMBL" id="NVCU01000082">
    <property type="protein sequence ID" value="PFT95220.1"/>
    <property type="molecule type" value="Genomic_DNA"/>
</dbReference>
<protein>
    <submittedName>
        <fullName evidence="1">Peptidase</fullName>
    </submittedName>
</protein>
<reference evidence="1 2" key="1">
    <citation type="submission" date="2017-09" db="EMBL/GenBank/DDBJ databases">
        <title>Large-scale bioinformatics analysis of Bacillus genomes uncovers conserved roles of natural products in bacterial physiology.</title>
        <authorList>
            <consortium name="Agbiome Team Llc"/>
            <person name="Bleich R.M."/>
            <person name="Grubbs K.J."/>
            <person name="Santa Maria K.C."/>
            <person name="Allen S.E."/>
            <person name="Farag S."/>
            <person name="Shank E.A."/>
            <person name="Bowers A."/>
        </authorList>
    </citation>
    <scope>NUCLEOTIDE SEQUENCE [LARGE SCALE GENOMIC DNA]</scope>
    <source>
        <strain evidence="1 2">AFS064137</strain>
    </source>
</reference>
<dbReference type="Pfam" id="PF08795">
    <property type="entry name" value="DUF1796"/>
    <property type="match status" value="1"/>
</dbReference>
<sequence>MNLKNIKRPYDTVIGLGSACDPTIHIKRHNLRKYSLPLDWVVSLSLSDVNRLLKNKFIDYMKLENLRLKNETHFYVDDGIPIFTKDEPAKPIKSYFIEDTLYNILSVHDFPILQNQNWAATYPTFKEKLNKRVLRFLDLMNTNQSILFVRWSATYEQAIELSSVLNTLTNALFHIVILNPVEGLQNIIDMNWKLDKICGVKVPNHIHDFKIWDYILNGVTLTK</sequence>
<dbReference type="AlphaFoldDB" id="A0A9X7G2A4"/>
<organism evidence="1 2">
    <name type="scientific">Bacillus thuringiensis</name>
    <dbReference type="NCBI Taxonomy" id="1428"/>
    <lineage>
        <taxon>Bacteria</taxon>
        <taxon>Bacillati</taxon>
        <taxon>Bacillota</taxon>
        <taxon>Bacilli</taxon>
        <taxon>Bacillales</taxon>
        <taxon>Bacillaceae</taxon>
        <taxon>Bacillus</taxon>
        <taxon>Bacillus cereus group</taxon>
    </lineage>
</organism>
<accession>A0A9X7G2A4</accession>
<name>A0A9X7G2A4_BACTU</name>
<evidence type="ECO:0000313" key="1">
    <source>
        <dbReference type="EMBL" id="PFT95220.1"/>
    </source>
</evidence>
<dbReference type="InterPro" id="IPR014903">
    <property type="entry name" value="DUF1796"/>
</dbReference>
<evidence type="ECO:0000313" key="2">
    <source>
        <dbReference type="Proteomes" id="UP000225910"/>
    </source>
</evidence>
<gene>
    <name evidence="1" type="ORF">COK81_11765</name>
</gene>
<dbReference type="RefSeq" id="WP_098678846.1">
    <property type="nucleotide sequence ID" value="NZ_NVCU01000082.1"/>
</dbReference>
<proteinExistence type="predicted"/>
<comment type="caution">
    <text evidence="1">The sequence shown here is derived from an EMBL/GenBank/DDBJ whole genome shotgun (WGS) entry which is preliminary data.</text>
</comment>
<dbReference type="Proteomes" id="UP000225910">
    <property type="component" value="Unassembled WGS sequence"/>
</dbReference>